<evidence type="ECO:0000313" key="3">
    <source>
        <dbReference type="Proteomes" id="UP000179807"/>
    </source>
</evidence>
<dbReference type="Gene3D" id="3.40.50.300">
    <property type="entry name" value="P-loop containing nucleotide triphosphate hydrolases"/>
    <property type="match status" value="1"/>
</dbReference>
<dbReference type="InterPro" id="IPR001806">
    <property type="entry name" value="Small_GTPase"/>
</dbReference>
<dbReference type="FunFam" id="3.40.50.300:FF:001204">
    <property type="entry name" value="Small GTP-binding protein, putative"/>
    <property type="match status" value="1"/>
</dbReference>
<dbReference type="InterPro" id="IPR005225">
    <property type="entry name" value="Small_GTP-bd"/>
</dbReference>
<comment type="caution">
    <text evidence="2">The sequence shown here is derived from an EMBL/GenBank/DDBJ whole genome shotgun (WGS) entry which is preliminary data.</text>
</comment>
<dbReference type="PROSITE" id="PS51421">
    <property type="entry name" value="RAS"/>
    <property type="match status" value="1"/>
</dbReference>
<reference evidence="2" key="1">
    <citation type="submission" date="2016-10" db="EMBL/GenBank/DDBJ databases">
        <authorList>
            <person name="Benchimol M."/>
            <person name="Almeida L.G."/>
            <person name="Vasconcelos A.T."/>
            <person name="Perreira-Neves A."/>
            <person name="Rosa I.A."/>
            <person name="Tasca T."/>
            <person name="Bogo M.R."/>
            <person name="de Souza W."/>
        </authorList>
    </citation>
    <scope>NUCLEOTIDE SEQUENCE [LARGE SCALE GENOMIC DNA]</scope>
    <source>
        <strain evidence="2">K</strain>
    </source>
</reference>
<dbReference type="GO" id="GO:0005525">
    <property type="term" value="F:GTP binding"/>
    <property type="evidence" value="ECO:0007669"/>
    <property type="project" value="InterPro"/>
</dbReference>
<keyword evidence="1" id="KW-0547">Nucleotide-binding</keyword>
<dbReference type="VEuPathDB" id="TrichDB:TRFO_03940"/>
<dbReference type="SMART" id="SM00177">
    <property type="entry name" value="ARF"/>
    <property type="match status" value="1"/>
</dbReference>
<dbReference type="InterPro" id="IPR027417">
    <property type="entry name" value="P-loop_NTPase"/>
</dbReference>
<dbReference type="PANTHER" id="PTHR47978">
    <property type="match status" value="1"/>
</dbReference>
<protein>
    <submittedName>
        <fullName evidence="2">Ras-related protein Rab-33</fullName>
    </submittedName>
</protein>
<dbReference type="PRINTS" id="PR00449">
    <property type="entry name" value="RASTRNSFRMNG"/>
</dbReference>
<dbReference type="EMBL" id="MLAK01000582">
    <property type="protein sequence ID" value="OHT11694.1"/>
    <property type="molecule type" value="Genomic_DNA"/>
</dbReference>
<evidence type="ECO:0000313" key="2">
    <source>
        <dbReference type="EMBL" id="OHT11694.1"/>
    </source>
</evidence>
<dbReference type="CDD" id="cd00154">
    <property type="entry name" value="Rab"/>
    <property type="match status" value="1"/>
</dbReference>
<name>A0A1J4KPR4_9EUKA</name>
<dbReference type="PROSITE" id="PS51419">
    <property type="entry name" value="RAB"/>
    <property type="match status" value="1"/>
</dbReference>
<proteinExistence type="predicted"/>
<dbReference type="GO" id="GO:0003924">
    <property type="term" value="F:GTPase activity"/>
    <property type="evidence" value="ECO:0007669"/>
    <property type="project" value="InterPro"/>
</dbReference>
<dbReference type="SMART" id="SM00173">
    <property type="entry name" value="RAS"/>
    <property type="match status" value="1"/>
</dbReference>
<dbReference type="SMART" id="SM00174">
    <property type="entry name" value="RHO"/>
    <property type="match status" value="1"/>
</dbReference>
<dbReference type="Proteomes" id="UP000179807">
    <property type="component" value="Unassembled WGS sequence"/>
</dbReference>
<dbReference type="GeneID" id="94826307"/>
<dbReference type="SMART" id="SM00175">
    <property type="entry name" value="RAB"/>
    <property type="match status" value="1"/>
</dbReference>
<dbReference type="NCBIfam" id="TIGR00231">
    <property type="entry name" value="small_GTP"/>
    <property type="match status" value="1"/>
</dbReference>
<dbReference type="SUPFAM" id="SSF52540">
    <property type="entry name" value="P-loop containing nucleoside triphosphate hydrolases"/>
    <property type="match status" value="1"/>
</dbReference>
<gene>
    <name evidence="2" type="ORF">TRFO_03940</name>
</gene>
<dbReference type="Pfam" id="PF00071">
    <property type="entry name" value="Ras"/>
    <property type="match status" value="1"/>
</dbReference>
<dbReference type="RefSeq" id="XP_068364830.1">
    <property type="nucleotide sequence ID" value="XM_068491603.1"/>
</dbReference>
<keyword evidence="3" id="KW-1185">Reference proteome</keyword>
<organism evidence="2 3">
    <name type="scientific">Tritrichomonas foetus</name>
    <dbReference type="NCBI Taxonomy" id="1144522"/>
    <lineage>
        <taxon>Eukaryota</taxon>
        <taxon>Metamonada</taxon>
        <taxon>Parabasalia</taxon>
        <taxon>Tritrichomonadida</taxon>
        <taxon>Tritrichomonadidae</taxon>
        <taxon>Tritrichomonas</taxon>
    </lineage>
</organism>
<evidence type="ECO:0000256" key="1">
    <source>
        <dbReference type="ARBA" id="ARBA00022741"/>
    </source>
</evidence>
<sequence>MINNYENSTFRIVTMGDESVGKTSIIRRIVEKKFNQYESNTIGADFTECTQYVDGRMVVLQIWDTAGQEKFKSVCPIYFRNTDGAVLVFSLVNTDSFKNISSWIKYFMSIETSARIYLIANKSDLIDDYEVTIKEATEWADINKYPIFITSAKTNSGISEAISFICNDLMSQNHHSIKKTDTSFILKEAESDKCC</sequence>
<dbReference type="AlphaFoldDB" id="A0A1J4KPR4"/>
<accession>A0A1J4KPR4</accession>
<dbReference type="OrthoDB" id="25896at2759"/>